<evidence type="ECO:0000313" key="10">
    <source>
        <dbReference type="EMBL" id="AAW43613.2"/>
    </source>
</evidence>
<protein>
    <submittedName>
        <fullName evidence="10">Negative regulator of mitosis, putative</fullName>
    </submittedName>
</protein>
<organism evidence="10 11">
    <name type="scientific">Cryptococcus deneoformans (strain JEC21 / ATCC MYA-565)</name>
    <name type="common">Cryptococcus neoformans var. neoformans serotype D</name>
    <dbReference type="NCBI Taxonomy" id="214684"/>
    <lineage>
        <taxon>Eukaryota</taxon>
        <taxon>Fungi</taxon>
        <taxon>Dikarya</taxon>
        <taxon>Basidiomycota</taxon>
        <taxon>Agaricomycotina</taxon>
        <taxon>Tremellomycetes</taxon>
        <taxon>Tremellales</taxon>
        <taxon>Cryptococcaceae</taxon>
        <taxon>Cryptococcus</taxon>
        <taxon>Cryptococcus neoformans species complex</taxon>
    </lineage>
</organism>
<feature type="domain" description="Anaphase-promoting complex subunit 1 N-terminal" evidence="7">
    <location>
        <begin position="69"/>
        <end position="733"/>
    </location>
</feature>
<keyword evidence="5" id="KW-0131">Cell cycle</keyword>
<keyword evidence="4" id="KW-0498">Mitosis</keyword>
<evidence type="ECO:0000256" key="3">
    <source>
        <dbReference type="ARBA" id="ARBA00022737"/>
    </source>
</evidence>
<dbReference type="Pfam" id="PF21282">
    <property type="entry name" value="APC1_3rd"/>
    <property type="match status" value="1"/>
</dbReference>
<dbReference type="InterPro" id="IPR041221">
    <property type="entry name" value="APC1_C"/>
</dbReference>
<dbReference type="GO" id="GO:0051301">
    <property type="term" value="P:cell division"/>
    <property type="evidence" value="ECO:0007669"/>
    <property type="project" value="UniProtKB-KW"/>
</dbReference>
<dbReference type="Proteomes" id="UP000002149">
    <property type="component" value="Chromosome 5"/>
</dbReference>
<dbReference type="OrthoDB" id="26401at2759"/>
<feature type="domain" description="Anaphase-promoting complex subunit 1 C-terminal" evidence="8">
    <location>
        <begin position="1770"/>
        <end position="1939"/>
    </location>
</feature>
<dbReference type="InterPro" id="IPR024990">
    <property type="entry name" value="Apc1"/>
</dbReference>
<feature type="compositionally biased region" description="Basic and acidic residues" evidence="6">
    <location>
        <begin position="385"/>
        <end position="400"/>
    </location>
</feature>
<dbReference type="RefSeq" id="XP_024512889.1">
    <property type="nucleotide sequence ID" value="XM_024657253.1"/>
</dbReference>
<evidence type="ECO:0000256" key="6">
    <source>
        <dbReference type="SAM" id="MobiDB-lite"/>
    </source>
</evidence>
<dbReference type="GO" id="GO:0070979">
    <property type="term" value="P:protein K11-linked ubiquitination"/>
    <property type="evidence" value="ECO:0000318"/>
    <property type="project" value="GO_Central"/>
</dbReference>
<evidence type="ECO:0000256" key="5">
    <source>
        <dbReference type="ARBA" id="ARBA00023306"/>
    </source>
</evidence>
<dbReference type="Pfam" id="PF12859">
    <property type="entry name" value="ANAPC1"/>
    <property type="match status" value="1"/>
</dbReference>
<dbReference type="EMBL" id="AE017345">
    <property type="protein sequence ID" value="AAW43613.2"/>
    <property type="molecule type" value="Genomic_DNA"/>
</dbReference>
<dbReference type="PaxDb" id="214684-Q5KGI0"/>
<dbReference type="GeneID" id="3257993"/>
<dbReference type="GO" id="GO:0005680">
    <property type="term" value="C:anaphase-promoting complex"/>
    <property type="evidence" value="ECO:0000318"/>
    <property type="project" value="GO_Central"/>
</dbReference>
<dbReference type="GO" id="GO:0060090">
    <property type="term" value="F:molecular adaptor activity"/>
    <property type="evidence" value="ECO:0000318"/>
    <property type="project" value="GO_Central"/>
</dbReference>
<feature type="domain" description="Anaphase-promoting complex subunit 1 beta-sandwich" evidence="9">
    <location>
        <begin position="1641"/>
        <end position="1721"/>
    </location>
</feature>
<reference evidence="10 11" key="1">
    <citation type="journal article" date="2005" name="Science">
        <title>The genome of the basidiomycetous yeast and human pathogen Cryptococcus neoformans.</title>
        <authorList>
            <person name="Loftus B.J."/>
            <person name="Fung E."/>
            <person name="Roncaglia P."/>
            <person name="Rowley D."/>
            <person name="Amedeo P."/>
            <person name="Bruno D."/>
            <person name="Vamathevan J."/>
            <person name="Miranda M."/>
            <person name="Anderson I.J."/>
            <person name="Fraser J.A."/>
            <person name="Allen J.E."/>
            <person name="Bosdet I.E."/>
            <person name="Brent M.R."/>
            <person name="Chiu R."/>
            <person name="Doering T.L."/>
            <person name="Donlin M.J."/>
            <person name="D'Souza C.A."/>
            <person name="Fox D.S."/>
            <person name="Grinberg V."/>
            <person name="Fu J."/>
            <person name="Fukushima M."/>
            <person name="Haas B.J."/>
            <person name="Huang J.C."/>
            <person name="Janbon G."/>
            <person name="Jones S.J."/>
            <person name="Koo H.L."/>
            <person name="Krzywinski M.I."/>
            <person name="Kwon-Chung J.K."/>
            <person name="Lengeler K.B."/>
            <person name="Maiti R."/>
            <person name="Marra M.A."/>
            <person name="Marra R.E."/>
            <person name="Mathewson C.A."/>
            <person name="Mitchell T.G."/>
            <person name="Pertea M."/>
            <person name="Riggs F.R."/>
            <person name="Salzberg S.L."/>
            <person name="Schein J.E."/>
            <person name="Shvartsbeyn A."/>
            <person name="Shin H."/>
            <person name="Shumway M."/>
            <person name="Specht C.A."/>
            <person name="Suh B.B."/>
            <person name="Tenney A."/>
            <person name="Utterback T.R."/>
            <person name="Wickes B.L."/>
            <person name="Wortman J.R."/>
            <person name="Wye N.H."/>
            <person name="Kronstad J.W."/>
            <person name="Lodge J.K."/>
            <person name="Heitman J."/>
            <person name="Davis R.W."/>
            <person name="Fraser C.M."/>
            <person name="Hyman R.W."/>
        </authorList>
    </citation>
    <scope>NUCLEOTIDE SEQUENCE [LARGE SCALE GENOMIC DNA]</scope>
    <source>
        <strain evidence="11">JEC21 / ATCC MYA-565</strain>
    </source>
</reference>
<dbReference type="InParanoid" id="Q5KGI0"/>
<evidence type="ECO:0000256" key="1">
    <source>
        <dbReference type="ARBA" id="ARBA00010547"/>
    </source>
</evidence>
<dbReference type="InterPro" id="IPR049255">
    <property type="entry name" value="Apc1_N"/>
</dbReference>
<dbReference type="KEGG" id="cne:CNE03530"/>
<keyword evidence="2" id="KW-0132">Cell division</keyword>
<dbReference type="InterPro" id="IPR011989">
    <property type="entry name" value="ARM-like"/>
</dbReference>
<evidence type="ECO:0000259" key="9">
    <source>
        <dbReference type="Pfam" id="PF21282"/>
    </source>
</evidence>
<dbReference type="GO" id="GO:0007091">
    <property type="term" value="P:metaphase/anaphase transition of mitotic cell cycle"/>
    <property type="evidence" value="ECO:0000318"/>
    <property type="project" value="GO_Central"/>
</dbReference>
<accession>Q55S28</accession>
<dbReference type="PANTHER" id="PTHR12827">
    <property type="entry name" value="MEIOTIC CHECKPOINT REGULATOR TSG24 FAMILY MEMBER"/>
    <property type="match status" value="1"/>
</dbReference>
<gene>
    <name evidence="10" type="ordered locus">CNE03530</name>
</gene>
<evidence type="ECO:0000256" key="4">
    <source>
        <dbReference type="ARBA" id="ARBA00022776"/>
    </source>
</evidence>
<accession>Q5KGI0</accession>
<dbReference type="Pfam" id="PF18122">
    <property type="entry name" value="APC1_C"/>
    <property type="match status" value="1"/>
</dbReference>
<keyword evidence="11" id="KW-1185">Reference proteome</keyword>
<dbReference type="GO" id="GO:0031145">
    <property type="term" value="P:anaphase-promoting complex-dependent catabolic process"/>
    <property type="evidence" value="ECO:0000318"/>
    <property type="project" value="GO_Central"/>
</dbReference>
<evidence type="ECO:0000259" key="8">
    <source>
        <dbReference type="Pfam" id="PF18122"/>
    </source>
</evidence>
<evidence type="ECO:0000256" key="2">
    <source>
        <dbReference type="ARBA" id="ARBA00022618"/>
    </source>
</evidence>
<comment type="similarity">
    <text evidence="1">Belongs to the APC1 family.</text>
</comment>
<dbReference type="STRING" id="214684.Q5KGI0"/>
<evidence type="ECO:0000259" key="7">
    <source>
        <dbReference type="Pfam" id="PF12859"/>
    </source>
</evidence>
<feature type="region of interest" description="Disordered" evidence="6">
    <location>
        <begin position="355"/>
        <end position="458"/>
    </location>
</feature>
<sequence length="2006" mass="223402">MLEASLLGPASSPGQLLSSRSFAGPSCDLLRSSFPVIFPAHDTYDANEQSQNEKPKGRIIAAIGKESGRSDEWGEEELVWYDKTVVWSRGVELFRRFTFEHESEVVAYACFAWFKSEGGQNSLSKHNNVLARSSAASETFGPFHRSQHMAWGGPRSSSQPQSQQPQLERTLVIFLQTRAHVYYQSGEDITVYLPFNVDCAWGLPDGGVLIQRELEKRELRMMNKDKRKAGSVLRGMDDQSSMSVLDDLIDLEDESGPSLPRLYILENPFDELKVAVQGQVEGGYGSKPFLSSPAQPLGATSSVLYVSSEPYPFVITYNQESGEFVIYRHVRIHAAPEHPLSTPDPRTMRPEELLRQPDNHQLPVQPRHRRPSLHRNTSSFGPTAGDRRLSSAADPLDRTQRRAPRLSRGPLPDTASTDELQAVLEPPSNIPANSVGHRRSRGVSLMPTMTPRPSFPENKRRASTAASFILHDLNAPQAKMALHVAAEKDLRETTMMMGLERDEVGIRSEVVFHALATWKQPFTVDLKQINVFLSDNEDPRHVVINIHITSLSTLQNTSSQLCSFDATFRTGHSQRWVIKSLPPIPCRSAIPILCSRAPVFTSSPRQNIYDTIILPLGDGSDPQLVTIGRRQYPFSLSTKLSKSYRSSLKPIKFVDPVGPRFTTVYANGESMRFSAAIYIRHELTQRCLEALSGILNENAFVEFKVELLSELLALPSCQRDDPDAVWNVFEETLTCMSGLQVERRTFSTMGRIVQDSALSVDAVTRRLAARLKSKEVHLSSPSEYQQASFKTSIYQSLPGILLSLHLIAQDFRLSLSRRKDLSRVVKLIIKFALQIGNRDWVDYWERIMPVEIPNHVRVRGRALDTHILDQFDTPPDIMLSLSRHLACPTKRFPIPGRLFKSSGRNINSAHTFKEYPDEFDLLEPCPRIALITSIYRELGPSIGSRPQNLPLPRRARNALKVIISKVPNAEWLHDLPYGVSLPILEILRACQCSPEDDWTREMYMLIGRPDMAMKAMKDTWYEDLTKDDWPSGLGPERLPTIGQIMSQHQAGKMDAKTKKKAPLILPHVRFGTDRRLQEVERIMQTTKLRIVSLSEPKGASADDVARYQQSFVNTLANRTLSITVGQGMFEYGTRVTTITDVWEIPFIELSVKITPGNNVLKAEIVSDSAEWPCFHNGVAAGLSISPDCKGIDSSWIVFNRPQALNSEHGGFLLGLGLTGHLRSLLTYHAFPLMEPRHDFTSVGLLLGLASSYAGSGDLLITKILSLHTHALLPLGSMELNASPIIQSTALVGLGLVYVGSRNLRMAEVALSEVGRLDMPNVQGFGEHQESYSFSASIAYGLIMLGRGGSTTSEIDRKMLAQLRRCIVGDITSLDSSKGRSSFPGVDINITAPGATLALGLAYLKTMRKDVADLLDIPQTAFSLDQVKPEWLLLRTFARALIMWDSVVPTIAWVEAQIPAFILLAIKDAKQTRSPDLTTELAYLNILSGAGLAIGLKYAGTATELAHNTIMSLYATLAKAVSGQGMNYEGRIKRTSARQGLNVITIALAAVMSGTGELGVLRRLRVSHGQEGAGVNYGTHMAMHMALGLLFLGRGQYTLGNSNLAIAAMAIAFFPRFLPNPSDNKAYPQAFRHLWALAVEARCLTARDVETLETVYLPVKLRFREGSSVRQQSLISPTQLPSFDRLLTIEVDSPRYWPIRIDLSNPRDMENLIRTRTIYVKRKAGFIDYNSDPKGNRSIFVRVGSMTGIDLHYDLISSGAPPSVAQEEVSELVRIHSGDASLVGLANHFTDVSDDFGSGIGTFLRTVIIECLALDKPHLIGVYLEIYLSLRREAARSRDPVLSSSEIFDGMEDIVQSGLIKSFYDEHYEKNFAQVNAAGEKRFALVRHSFINAARRSVLESSSEETEESHRAIEYMLKGLSAWESDARKIAKWLARNGVPPLPLLEALKQRLYRKGLAGTEIELKMRRSAEKYWDSVVKSYDEGPAPVYKGDVWKLCSVQQIIDLWQ</sequence>
<proteinExistence type="inferred from homology"/>
<keyword evidence="3" id="KW-0677">Repeat</keyword>
<dbReference type="HOGENOM" id="CLU_001202_3_0_1"/>
<dbReference type="Gene3D" id="1.25.10.10">
    <property type="entry name" value="Leucine-rich Repeat Variant"/>
    <property type="match status" value="2"/>
</dbReference>
<dbReference type="eggNOG" id="KOG1858">
    <property type="taxonomic scope" value="Eukaryota"/>
</dbReference>
<dbReference type="PANTHER" id="PTHR12827:SF3">
    <property type="entry name" value="ANAPHASE-PROMOTING COMPLEX SUBUNIT 1"/>
    <property type="match status" value="1"/>
</dbReference>
<dbReference type="VEuPathDB" id="FungiDB:CNE03530"/>
<name>Q5KGI0_CRYD1</name>
<dbReference type="InterPro" id="IPR048971">
    <property type="entry name" value="Apc1_3rd"/>
</dbReference>
<evidence type="ECO:0000313" key="11">
    <source>
        <dbReference type="Proteomes" id="UP000002149"/>
    </source>
</evidence>